<evidence type="ECO:0000256" key="7">
    <source>
        <dbReference type="PROSITE-ProRule" id="PRU10141"/>
    </source>
</evidence>
<dbReference type="Proteomes" id="UP000681720">
    <property type="component" value="Unassembled WGS sequence"/>
</dbReference>
<dbReference type="Pfam" id="PF00069">
    <property type="entry name" value="Pkinase"/>
    <property type="match status" value="1"/>
</dbReference>
<sequence>MYEPNFACVCSSSTAPRNNLHTSSSIERHRRRRHNRHDSSENRRGGNGGAGGTTARAESITSTSSASKRHKKTNNDTNNHTNNNYRHHHKRSTSTPNQKVNRIYKYQSEIRSLQYRIFSLTSDIQYQIYTTTIYEIRRTLGEGTFGKVVEVRDLRGDGNARLALKIIKNVDKYREAARLEINVLKTIKEKDPDCVNLCVSLLDSFDYYGHMCIAFDMLGLSVFDFLKENNYIPYPIDQRRDERIVRRTDIKVIDFGSATFDWEHHSTIVSTRHYRAPEVILELGWSQPCDVWSVGCILFELYLGFTLFQTHDNKEHLAMMERILGPIPYRMAKQSKKTKYFYHGRLDWDERSSAGRYVRDNCKPLRRYMMSDEADHQQLFELIEKMLEYDPKRRITLIDALRHPFFERLLPEQRINDVLSNANTSASS</sequence>
<name>A0A8S2JGS3_9BILA</name>
<dbReference type="AlphaFoldDB" id="A0A8S2JGS3"/>
<keyword evidence="3 7" id="KW-0547">Nucleotide-binding</keyword>
<feature type="compositionally biased region" description="Low complexity" evidence="8">
    <location>
        <begin position="75"/>
        <end position="84"/>
    </location>
</feature>
<dbReference type="GO" id="GO:0005524">
    <property type="term" value="F:ATP binding"/>
    <property type="evidence" value="ECO:0007669"/>
    <property type="project" value="UniProtKB-UniRule"/>
</dbReference>
<dbReference type="InterPro" id="IPR011009">
    <property type="entry name" value="Kinase-like_dom_sf"/>
</dbReference>
<dbReference type="SUPFAM" id="SSF56112">
    <property type="entry name" value="Protein kinase-like (PK-like)"/>
    <property type="match status" value="1"/>
</dbReference>
<feature type="compositionally biased region" description="Polar residues" evidence="8">
    <location>
        <begin position="10"/>
        <end position="22"/>
    </location>
</feature>
<dbReference type="GO" id="GO:0043484">
    <property type="term" value="P:regulation of RNA splicing"/>
    <property type="evidence" value="ECO:0007669"/>
    <property type="project" value="TreeGrafter"/>
</dbReference>
<evidence type="ECO:0000313" key="11">
    <source>
        <dbReference type="EMBL" id="CAF3829648.1"/>
    </source>
</evidence>
<evidence type="ECO:0000256" key="4">
    <source>
        <dbReference type="ARBA" id="ARBA00022777"/>
    </source>
</evidence>
<keyword evidence="5 7" id="KW-0067">ATP-binding</keyword>
<organism evidence="10 12">
    <name type="scientific">Rotaria magnacalcarata</name>
    <dbReference type="NCBI Taxonomy" id="392030"/>
    <lineage>
        <taxon>Eukaryota</taxon>
        <taxon>Metazoa</taxon>
        <taxon>Spiralia</taxon>
        <taxon>Gnathifera</taxon>
        <taxon>Rotifera</taxon>
        <taxon>Eurotatoria</taxon>
        <taxon>Bdelloidea</taxon>
        <taxon>Philodinida</taxon>
        <taxon>Philodinidae</taxon>
        <taxon>Rotaria</taxon>
    </lineage>
</organism>
<evidence type="ECO:0000259" key="9">
    <source>
        <dbReference type="PROSITE" id="PS50011"/>
    </source>
</evidence>
<dbReference type="Gene3D" id="3.30.200.20">
    <property type="entry name" value="Phosphorylase Kinase, domain 1"/>
    <property type="match status" value="1"/>
</dbReference>
<evidence type="ECO:0000256" key="2">
    <source>
        <dbReference type="ARBA" id="ARBA00022679"/>
    </source>
</evidence>
<proteinExistence type="inferred from homology"/>
<evidence type="ECO:0000313" key="12">
    <source>
        <dbReference type="Proteomes" id="UP000681967"/>
    </source>
</evidence>
<dbReference type="EMBL" id="CAJOBJ010000543">
    <property type="protein sequence ID" value="CAF3829648.1"/>
    <property type="molecule type" value="Genomic_DNA"/>
</dbReference>
<dbReference type="Gene3D" id="1.10.510.10">
    <property type="entry name" value="Transferase(Phosphotransferase) domain 1"/>
    <property type="match status" value="1"/>
</dbReference>
<dbReference type="GO" id="GO:0004674">
    <property type="term" value="F:protein serine/threonine kinase activity"/>
    <property type="evidence" value="ECO:0007669"/>
    <property type="project" value="UniProtKB-KW"/>
</dbReference>
<dbReference type="GO" id="GO:0005634">
    <property type="term" value="C:nucleus"/>
    <property type="evidence" value="ECO:0007669"/>
    <property type="project" value="TreeGrafter"/>
</dbReference>
<dbReference type="PROSITE" id="PS00107">
    <property type="entry name" value="PROTEIN_KINASE_ATP"/>
    <property type="match status" value="1"/>
</dbReference>
<dbReference type="PROSITE" id="PS50011">
    <property type="entry name" value="PROTEIN_KINASE_DOM"/>
    <property type="match status" value="1"/>
</dbReference>
<feature type="binding site" evidence="7">
    <location>
        <position position="165"/>
    </location>
    <ligand>
        <name>ATP</name>
        <dbReference type="ChEBI" id="CHEBI:30616"/>
    </ligand>
</feature>
<protein>
    <recommendedName>
        <fullName evidence="9">Protein kinase domain-containing protein</fullName>
    </recommendedName>
</protein>
<evidence type="ECO:0000256" key="8">
    <source>
        <dbReference type="SAM" id="MobiDB-lite"/>
    </source>
</evidence>
<dbReference type="SMART" id="SM00220">
    <property type="entry name" value="S_TKc"/>
    <property type="match status" value="1"/>
</dbReference>
<evidence type="ECO:0000256" key="5">
    <source>
        <dbReference type="ARBA" id="ARBA00022840"/>
    </source>
</evidence>
<evidence type="ECO:0000256" key="1">
    <source>
        <dbReference type="ARBA" id="ARBA00022527"/>
    </source>
</evidence>
<dbReference type="PANTHER" id="PTHR45646:SF11">
    <property type="entry name" value="SERINE_THREONINE-PROTEIN KINASE DOA"/>
    <property type="match status" value="1"/>
</dbReference>
<comment type="similarity">
    <text evidence="6">Belongs to the protein kinase superfamily. CMGC Ser/Thr protein kinase family. Lammer subfamily.</text>
</comment>
<dbReference type="Proteomes" id="UP000681967">
    <property type="component" value="Unassembled WGS sequence"/>
</dbReference>
<dbReference type="PANTHER" id="PTHR45646">
    <property type="entry name" value="SERINE/THREONINE-PROTEIN KINASE DOA-RELATED"/>
    <property type="match status" value="1"/>
</dbReference>
<evidence type="ECO:0000256" key="6">
    <source>
        <dbReference type="ARBA" id="ARBA00037966"/>
    </source>
</evidence>
<reference evidence="10" key="1">
    <citation type="submission" date="2021-02" db="EMBL/GenBank/DDBJ databases">
        <authorList>
            <person name="Nowell W R."/>
        </authorList>
    </citation>
    <scope>NUCLEOTIDE SEQUENCE</scope>
</reference>
<evidence type="ECO:0000256" key="3">
    <source>
        <dbReference type="ARBA" id="ARBA00022741"/>
    </source>
</evidence>
<keyword evidence="4" id="KW-0418">Kinase</keyword>
<keyword evidence="1" id="KW-0723">Serine/threonine-protein kinase</keyword>
<feature type="region of interest" description="Disordered" evidence="8">
    <location>
        <begin position="1"/>
        <end position="100"/>
    </location>
</feature>
<dbReference type="InterPro" id="IPR017441">
    <property type="entry name" value="Protein_kinase_ATP_BS"/>
</dbReference>
<feature type="domain" description="Protein kinase" evidence="9">
    <location>
        <begin position="134"/>
        <end position="406"/>
    </location>
</feature>
<evidence type="ECO:0000313" key="10">
    <source>
        <dbReference type="EMBL" id="CAF3806964.1"/>
    </source>
</evidence>
<dbReference type="EMBL" id="CAJOBH010000633">
    <property type="protein sequence ID" value="CAF3806964.1"/>
    <property type="molecule type" value="Genomic_DNA"/>
</dbReference>
<gene>
    <name evidence="10" type="ORF">BYL167_LOCUS3320</name>
    <name evidence="11" type="ORF">GIL414_LOCUS2719</name>
</gene>
<accession>A0A8S2JGS3</accession>
<dbReference type="CDD" id="cd14134">
    <property type="entry name" value="PKc_CLK"/>
    <property type="match status" value="1"/>
</dbReference>
<comment type="caution">
    <text evidence="10">The sequence shown here is derived from an EMBL/GenBank/DDBJ whole genome shotgun (WGS) entry which is preliminary data.</text>
</comment>
<dbReference type="InterPro" id="IPR000719">
    <property type="entry name" value="Prot_kinase_dom"/>
</dbReference>
<keyword evidence="2" id="KW-0808">Transferase</keyword>
<dbReference type="InterPro" id="IPR051175">
    <property type="entry name" value="CLK_kinases"/>
</dbReference>